<dbReference type="RefSeq" id="WP_180146586.1">
    <property type="nucleotide sequence ID" value="NZ_CAADHO010000014.1"/>
</dbReference>
<sequence>MENGKVDVLKKIAMVALVVACLVFLLSGGDEDDQRRAEASNTKTVAKKESVQPPSLYEVAPDGSFEIKEEIYGDQDIFDSPRIQFMHRDPEKKNCDSVWSVKTDGTDLRRVLSNTQLSPEGDAIIMDTPRRSPDNRYICLTLDDDANGFHKVVFDLKTGQRDVIIRHGQSRGFGWMNDSRTIVFYGGGGFSKTSGRLYECYKYDIIQKKITLYDQTKNTYFWLQEFLIHPEKNMIFASGYERSHPLNRGGIKKRPDDLVETYGVCIFNPDWSKHRMLITDGGYCFDVSPDGHKIIRGNALDFFTVYSTKNGAGVSKFKSDRYIPIFSEDSDHIYVPSYDGFEKKQISDGKVVLDVKLPIKCRKLTLINI</sequence>
<dbReference type="SUPFAM" id="SSF69304">
    <property type="entry name" value="Tricorn protease N-terminal domain"/>
    <property type="match status" value="1"/>
</dbReference>
<dbReference type="InterPro" id="IPR011042">
    <property type="entry name" value="6-blade_b-propeller_TolB-like"/>
</dbReference>
<reference evidence="1 2" key="1">
    <citation type="submission" date="2019-03" db="EMBL/GenBank/DDBJ databases">
        <authorList>
            <person name="Nijsse B."/>
        </authorList>
    </citation>
    <scope>NUCLEOTIDE SEQUENCE [LARGE SCALE GENOMIC DNA]</scope>
    <source>
        <strain evidence="1">Desulfoluna butyratoxydans MSL71</strain>
    </source>
</reference>
<evidence type="ECO:0000313" key="1">
    <source>
        <dbReference type="EMBL" id="VFQ47215.1"/>
    </source>
</evidence>
<dbReference type="EMBL" id="CAADHO010000014">
    <property type="protein sequence ID" value="VFQ47215.1"/>
    <property type="molecule type" value="Genomic_DNA"/>
</dbReference>
<keyword evidence="2" id="KW-1185">Reference proteome</keyword>
<organism evidence="1 2">
    <name type="scientific">Desulfoluna butyratoxydans</name>
    <dbReference type="NCBI Taxonomy" id="231438"/>
    <lineage>
        <taxon>Bacteria</taxon>
        <taxon>Pseudomonadati</taxon>
        <taxon>Thermodesulfobacteriota</taxon>
        <taxon>Desulfobacteria</taxon>
        <taxon>Desulfobacterales</taxon>
        <taxon>Desulfolunaceae</taxon>
        <taxon>Desulfoluna</taxon>
    </lineage>
</organism>
<accession>A0A4U8YS56</accession>
<dbReference type="Proteomes" id="UP000507962">
    <property type="component" value="Unassembled WGS sequence"/>
</dbReference>
<evidence type="ECO:0000313" key="2">
    <source>
        <dbReference type="Proteomes" id="UP000507962"/>
    </source>
</evidence>
<gene>
    <name evidence="1" type="ORF">MSL71_49040</name>
</gene>
<dbReference type="Gene3D" id="2.120.10.30">
    <property type="entry name" value="TolB, C-terminal domain"/>
    <property type="match status" value="1"/>
</dbReference>
<protein>
    <submittedName>
        <fullName evidence="1">Uncharacterized protein</fullName>
    </submittedName>
</protein>
<proteinExistence type="predicted"/>
<name>A0A4U8YS56_9BACT</name>
<dbReference type="AlphaFoldDB" id="A0A4U8YS56"/>